<reference evidence="1" key="1">
    <citation type="submission" date="2022-10" db="EMBL/GenBank/DDBJ databases">
        <title>Genome Sequence of Xylaria curta.</title>
        <authorList>
            <person name="Buettner E."/>
        </authorList>
    </citation>
    <scope>NUCLEOTIDE SEQUENCE</scope>
    <source>
        <strain evidence="1">Babe10</strain>
    </source>
</reference>
<accession>A0ACC1PNE9</accession>
<evidence type="ECO:0000313" key="2">
    <source>
        <dbReference type="Proteomes" id="UP001143856"/>
    </source>
</evidence>
<keyword evidence="2" id="KW-1185">Reference proteome</keyword>
<comment type="caution">
    <text evidence="1">The sequence shown here is derived from an EMBL/GenBank/DDBJ whole genome shotgun (WGS) entry which is preliminary data.</text>
</comment>
<dbReference type="EMBL" id="JAPDGR010000074">
    <property type="protein sequence ID" value="KAJ2996985.1"/>
    <property type="molecule type" value="Genomic_DNA"/>
</dbReference>
<organism evidence="1 2">
    <name type="scientific">Xylaria curta</name>
    <dbReference type="NCBI Taxonomy" id="42375"/>
    <lineage>
        <taxon>Eukaryota</taxon>
        <taxon>Fungi</taxon>
        <taxon>Dikarya</taxon>
        <taxon>Ascomycota</taxon>
        <taxon>Pezizomycotina</taxon>
        <taxon>Sordariomycetes</taxon>
        <taxon>Xylariomycetidae</taxon>
        <taxon>Xylariales</taxon>
        <taxon>Xylariaceae</taxon>
        <taxon>Xylaria</taxon>
    </lineage>
</organism>
<name>A0ACC1PNE9_9PEZI</name>
<gene>
    <name evidence="1" type="ORF">NUW58_g797</name>
</gene>
<protein>
    <submittedName>
        <fullName evidence="1">Uncharacterized protein</fullName>
    </submittedName>
</protein>
<proteinExistence type="predicted"/>
<sequence length="711" mass="77721">MRVHAAVLGLVVSPALAATIPDFVPQGLSAHLQQRDSTTHIALRVHERTPREKCDALSSNVNAAVDISLLGGSISSPVATNATCSAPWMPDKANESAILDVTLSTDTDIIYPVSTFHLDISLLRGELPDEIECISADITPEFTPRVKMTLQLIPAITFLVVLFISCLRTLFDKPDITEEEDESSSQLSRQSVLPGVSDCLYHLQFVFLTGALSLRYPGFYQPVVSHLNWFSLLSNSNALTKGVTYRGVNDGIYEINGTYGGTHGLELMTQIVGAPMTMELWVNMVILITFIAIGLALLLEINVFLNRKREFQRRPEPEGQESLTGYRHMISQVLRLVLSYFLLPVITLSAYQIDHASTLPAYHTSLAVGLIVVIVLAFIWLLGQIPVQNLGVFISDHSKAYQPIPTNNRKDDNFVLSFFVLTFVRAIAIGGLQIASIAQIVVLIMSEIVCIACIISFNPNSIKSIGTVCAASRLVTLIFMTAFLPGVAGLSAKSIIGYILLFQQIIVLLFVILLPNAYRLLQLCLSSKRVENIPVYGVRQLRRRQTRNSINDEQSTESISLDNYIGSPAFTASMSSMSTPRSLGADRSSTSSRYYRPPRSSSRGTSSLRLGLPKAAGTRSSLASPSPDGNSEIDRECETPELDSTVRSSSPSSISPRPSDVTSAMETPLGPRWGDYSFREVDLAYGRPPQQKPDAVPAEEGLRAELQAKGV</sequence>
<evidence type="ECO:0000313" key="1">
    <source>
        <dbReference type="EMBL" id="KAJ2996985.1"/>
    </source>
</evidence>
<dbReference type="Proteomes" id="UP001143856">
    <property type="component" value="Unassembled WGS sequence"/>
</dbReference>